<keyword evidence="1" id="KW-0812">Transmembrane</keyword>
<dbReference type="Proteomes" id="UP000305948">
    <property type="component" value="Unassembled WGS sequence"/>
</dbReference>
<feature type="transmembrane region" description="Helical" evidence="1">
    <location>
        <begin position="107"/>
        <end position="135"/>
    </location>
</feature>
<dbReference type="OrthoDB" id="2688201at2759"/>
<feature type="transmembrane region" description="Helical" evidence="1">
    <location>
        <begin position="141"/>
        <end position="164"/>
    </location>
</feature>
<gene>
    <name evidence="2" type="ORF">OE88DRAFT_1733585</name>
</gene>
<sequence>MSMIQPSTVDPPRGIRFIPSILASATARVNDWLIPWMPRQSGNYHGLQRQLADSSKLSLTVLLAFLAVEMTLQDTMTELFAFIATLYTLALRLSFTGLQPREFKRRVCAITFPIFFALSVVPDLGVLVLTCISVARCTSSPVYAVGAILLACLPLLLTKIYPVIGCIRMFTSKGERPILPGPGNASRTSVIGEVEVPIAPGE</sequence>
<dbReference type="EMBL" id="ML213507">
    <property type="protein sequence ID" value="TFK53696.1"/>
    <property type="molecule type" value="Genomic_DNA"/>
</dbReference>
<evidence type="ECO:0000313" key="3">
    <source>
        <dbReference type="Proteomes" id="UP000305948"/>
    </source>
</evidence>
<feature type="transmembrane region" description="Helical" evidence="1">
    <location>
        <begin position="79"/>
        <end position="95"/>
    </location>
</feature>
<organism evidence="2 3">
    <name type="scientific">Heliocybe sulcata</name>
    <dbReference type="NCBI Taxonomy" id="5364"/>
    <lineage>
        <taxon>Eukaryota</taxon>
        <taxon>Fungi</taxon>
        <taxon>Dikarya</taxon>
        <taxon>Basidiomycota</taxon>
        <taxon>Agaricomycotina</taxon>
        <taxon>Agaricomycetes</taxon>
        <taxon>Gloeophyllales</taxon>
        <taxon>Gloeophyllaceae</taxon>
        <taxon>Heliocybe</taxon>
    </lineage>
</organism>
<accession>A0A5C3NB74</accession>
<keyword evidence="1" id="KW-1133">Transmembrane helix</keyword>
<reference evidence="2 3" key="1">
    <citation type="journal article" date="2019" name="Nat. Ecol. Evol.">
        <title>Megaphylogeny resolves global patterns of mushroom evolution.</title>
        <authorList>
            <person name="Varga T."/>
            <person name="Krizsan K."/>
            <person name="Foldi C."/>
            <person name="Dima B."/>
            <person name="Sanchez-Garcia M."/>
            <person name="Sanchez-Ramirez S."/>
            <person name="Szollosi G.J."/>
            <person name="Szarkandi J.G."/>
            <person name="Papp V."/>
            <person name="Albert L."/>
            <person name="Andreopoulos W."/>
            <person name="Angelini C."/>
            <person name="Antonin V."/>
            <person name="Barry K.W."/>
            <person name="Bougher N.L."/>
            <person name="Buchanan P."/>
            <person name="Buyck B."/>
            <person name="Bense V."/>
            <person name="Catcheside P."/>
            <person name="Chovatia M."/>
            <person name="Cooper J."/>
            <person name="Damon W."/>
            <person name="Desjardin D."/>
            <person name="Finy P."/>
            <person name="Geml J."/>
            <person name="Haridas S."/>
            <person name="Hughes K."/>
            <person name="Justo A."/>
            <person name="Karasinski D."/>
            <person name="Kautmanova I."/>
            <person name="Kiss B."/>
            <person name="Kocsube S."/>
            <person name="Kotiranta H."/>
            <person name="LaButti K.M."/>
            <person name="Lechner B.E."/>
            <person name="Liimatainen K."/>
            <person name="Lipzen A."/>
            <person name="Lukacs Z."/>
            <person name="Mihaltcheva S."/>
            <person name="Morgado L.N."/>
            <person name="Niskanen T."/>
            <person name="Noordeloos M.E."/>
            <person name="Ohm R.A."/>
            <person name="Ortiz-Santana B."/>
            <person name="Ovrebo C."/>
            <person name="Racz N."/>
            <person name="Riley R."/>
            <person name="Savchenko A."/>
            <person name="Shiryaev A."/>
            <person name="Soop K."/>
            <person name="Spirin V."/>
            <person name="Szebenyi C."/>
            <person name="Tomsovsky M."/>
            <person name="Tulloss R.E."/>
            <person name="Uehling J."/>
            <person name="Grigoriev I.V."/>
            <person name="Vagvolgyi C."/>
            <person name="Papp T."/>
            <person name="Martin F.M."/>
            <person name="Miettinen O."/>
            <person name="Hibbett D.S."/>
            <person name="Nagy L.G."/>
        </authorList>
    </citation>
    <scope>NUCLEOTIDE SEQUENCE [LARGE SCALE GENOMIC DNA]</scope>
    <source>
        <strain evidence="2 3">OMC1185</strain>
    </source>
</reference>
<dbReference type="AlphaFoldDB" id="A0A5C3NB74"/>
<evidence type="ECO:0000313" key="2">
    <source>
        <dbReference type="EMBL" id="TFK53696.1"/>
    </source>
</evidence>
<evidence type="ECO:0000256" key="1">
    <source>
        <dbReference type="SAM" id="Phobius"/>
    </source>
</evidence>
<keyword evidence="3" id="KW-1185">Reference proteome</keyword>
<keyword evidence="1" id="KW-0472">Membrane</keyword>
<proteinExistence type="predicted"/>
<protein>
    <submittedName>
        <fullName evidence="2">Uncharacterized protein</fullName>
    </submittedName>
</protein>
<name>A0A5C3NB74_9AGAM</name>